<dbReference type="AlphaFoldDB" id="A0A443J8G2"/>
<reference evidence="9 10" key="1">
    <citation type="submission" date="2019-01" db="EMBL/GenBank/DDBJ databases">
        <title>Sinorhodobacter populi sp. nov. isolated from the symptomatic bark tissue of Populus euramericana canker.</title>
        <authorList>
            <person name="Xu G."/>
        </authorList>
    </citation>
    <scope>NUCLEOTIDE SEQUENCE [LARGE SCALE GENOMIC DNA]</scope>
    <source>
        <strain evidence="9 10">SK2B-1</strain>
    </source>
</reference>
<dbReference type="RefSeq" id="WP_128185017.1">
    <property type="nucleotide sequence ID" value="NZ_JBHRSO010000064.1"/>
</dbReference>
<protein>
    <recommendedName>
        <fullName evidence="2">carbonic anhydrase</fullName>
        <ecNumber evidence="2">4.2.1.1</ecNumber>
    </recommendedName>
</protein>
<organism evidence="9 10">
    <name type="scientific">Paenirhodobacter populi</name>
    <dbReference type="NCBI Taxonomy" id="2306993"/>
    <lineage>
        <taxon>Bacteria</taxon>
        <taxon>Pseudomonadati</taxon>
        <taxon>Pseudomonadota</taxon>
        <taxon>Alphaproteobacteria</taxon>
        <taxon>Rhodobacterales</taxon>
        <taxon>Rhodobacter group</taxon>
        <taxon>Paenirhodobacter</taxon>
    </lineage>
</organism>
<comment type="similarity">
    <text evidence="1">Belongs to the alpha-carbonic anhydrase family.</text>
</comment>
<feature type="chain" id="PRO_5019418673" description="carbonic anhydrase" evidence="7">
    <location>
        <begin position="23"/>
        <end position="255"/>
    </location>
</feature>
<comment type="catalytic activity">
    <reaction evidence="6">
        <text>hydrogencarbonate + H(+) = CO2 + H2O</text>
        <dbReference type="Rhea" id="RHEA:10748"/>
        <dbReference type="ChEBI" id="CHEBI:15377"/>
        <dbReference type="ChEBI" id="CHEBI:15378"/>
        <dbReference type="ChEBI" id="CHEBI:16526"/>
        <dbReference type="ChEBI" id="CHEBI:17544"/>
        <dbReference type="EC" id="4.2.1.1"/>
    </reaction>
</comment>
<dbReference type="EC" id="4.2.1.1" evidence="2"/>
<evidence type="ECO:0000313" key="9">
    <source>
        <dbReference type="EMBL" id="RWR16769.1"/>
    </source>
</evidence>
<reference evidence="9 10" key="2">
    <citation type="submission" date="2019-01" db="EMBL/GenBank/DDBJ databases">
        <authorList>
            <person name="Li Y."/>
        </authorList>
    </citation>
    <scope>NUCLEOTIDE SEQUENCE [LARGE SCALE GENOMIC DNA]</scope>
    <source>
        <strain evidence="9 10">SK2B-1</strain>
    </source>
</reference>
<dbReference type="SMART" id="SM01057">
    <property type="entry name" value="Carb_anhydrase"/>
    <property type="match status" value="1"/>
</dbReference>
<keyword evidence="3" id="KW-0479">Metal-binding</keyword>
<dbReference type="EMBL" id="SAUZ01000037">
    <property type="protein sequence ID" value="RWR16769.1"/>
    <property type="molecule type" value="Genomic_DNA"/>
</dbReference>
<accession>A0A443J8G2</accession>
<evidence type="ECO:0000256" key="6">
    <source>
        <dbReference type="ARBA" id="ARBA00048348"/>
    </source>
</evidence>
<dbReference type="Gene3D" id="3.10.200.10">
    <property type="entry name" value="Alpha carbonic anhydrase"/>
    <property type="match status" value="1"/>
</dbReference>
<evidence type="ECO:0000256" key="5">
    <source>
        <dbReference type="ARBA" id="ARBA00023239"/>
    </source>
</evidence>
<sequence>MRSHRFLIPFAALMAVAGPVSAEETTAPHWSYTGEADPEHWGELAEAWHACTDGSLQSPIDIEDAAAVDADLPDLEVAYKPFPLTIVNNGHSLQVAGAPDNGFDIEGHHFDLVQFHFHTPAEYHVNGKTYPLELHLVHQRDDGALAVVSVMFDEGAENPALEQVFAHIPATVGETVTDPDVLVDVAGLLPQDHRYYRLMGSLTTPPCSEGVNWYVMEEPMQASKAQIETFARLFPEGDARPLQSANNRLVVRDVK</sequence>
<dbReference type="PANTHER" id="PTHR18952">
    <property type="entry name" value="CARBONIC ANHYDRASE"/>
    <property type="match status" value="1"/>
</dbReference>
<dbReference type="SUPFAM" id="SSF51069">
    <property type="entry name" value="Carbonic anhydrase"/>
    <property type="match status" value="1"/>
</dbReference>
<dbReference type="InterPro" id="IPR023561">
    <property type="entry name" value="Carbonic_anhydrase_a-class"/>
</dbReference>
<dbReference type="Pfam" id="PF00194">
    <property type="entry name" value="Carb_anhydrase"/>
    <property type="match status" value="1"/>
</dbReference>
<dbReference type="CDD" id="cd03124">
    <property type="entry name" value="alpha_CA_prokaryotic_like"/>
    <property type="match status" value="1"/>
</dbReference>
<feature type="signal peptide" evidence="7">
    <location>
        <begin position="1"/>
        <end position="22"/>
    </location>
</feature>
<keyword evidence="5" id="KW-0456">Lyase</keyword>
<evidence type="ECO:0000259" key="8">
    <source>
        <dbReference type="PROSITE" id="PS51144"/>
    </source>
</evidence>
<dbReference type="InterPro" id="IPR001148">
    <property type="entry name" value="CA_dom"/>
</dbReference>
<dbReference type="InterPro" id="IPR036398">
    <property type="entry name" value="CA_dom_sf"/>
</dbReference>
<evidence type="ECO:0000256" key="3">
    <source>
        <dbReference type="ARBA" id="ARBA00022723"/>
    </source>
</evidence>
<evidence type="ECO:0000256" key="2">
    <source>
        <dbReference type="ARBA" id="ARBA00012925"/>
    </source>
</evidence>
<evidence type="ECO:0000256" key="1">
    <source>
        <dbReference type="ARBA" id="ARBA00010718"/>
    </source>
</evidence>
<keyword evidence="4" id="KW-0862">Zinc</keyword>
<dbReference type="PANTHER" id="PTHR18952:SF265">
    <property type="entry name" value="CARBONIC ANHYDRASE"/>
    <property type="match status" value="1"/>
</dbReference>
<dbReference type="PROSITE" id="PS51144">
    <property type="entry name" value="ALPHA_CA_2"/>
    <property type="match status" value="1"/>
</dbReference>
<feature type="domain" description="Alpha-carbonic anhydrase" evidence="8">
    <location>
        <begin position="28"/>
        <end position="255"/>
    </location>
</feature>
<dbReference type="InterPro" id="IPR041891">
    <property type="entry name" value="Alpha_CA_prokaryot-like"/>
</dbReference>
<dbReference type="GO" id="GO:0004089">
    <property type="term" value="F:carbonate dehydratase activity"/>
    <property type="evidence" value="ECO:0007669"/>
    <property type="project" value="UniProtKB-EC"/>
</dbReference>
<comment type="caution">
    <text evidence="9">The sequence shown here is derived from an EMBL/GenBank/DDBJ whole genome shotgun (WGS) entry which is preliminary data.</text>
</comment>
<evidence type="ECO:0000256" key="7">
    <source>
        <dbReference type="SAM" id="SignalP"/>
    </source>
</evidence>
<gene>
    <name evidence="9" type="ORF">D2T30_20830</name>
</gene>
<evidence type="ECO:0000256" key="4">
    <source>
        <dbReference type="ARBA" id="ARBA00022833"/>
    </source>
</evidence>
<evidence type="ECO:0000313" key="10">
    <source>
        <dbReference type="Proteomes" id="UP000284476"/>
    </source>
</evidence>
<proteinExistence type="inferred from homology"/>
<dbReference type="GO" id="GO:0008270">
    <property type="term" value="F:zinc ion binding"/>
    <property type="evidence" value="ECO:0007669"/>
    <property type="project" value="InterPro"/>
</dbReference>
<keyword evidence="7" id="KW-0732">Signal</keyword>
<dbReference type="Proteomes" id="UP000284476">
    <property type="component" value="Unassembled WGS sequence"/>
</dbReference>
<name>A0A443J8G2_9RHOB</name>